<dbReference type="EMBL" id="ABJB010526351">
    <property type="status" value="NOT_ANNOTATED_CDS"/>
    <property type="molecule type" value="Genomic_DNA"/>
</dbReference>
<name>B7PU70_IXOSC</name>
<evidence type="ECO:0000313" key="1">
    <source>
        <dbReference type="EMBL" id="EEC10142.1"/>
    </source>
</evidence>
<dbReference type="EnsemblMetazoa" id="ISCW019351-RA">
    <property type="protein sequence ID" value="ISCW019351-PA"/>
    <property type="gene ID" value="ISCW019351"/>
</dbReference>
<dbReference type="Proteomes" id="UP000001555">
    <property type="component" value="Unassembled WGS sequence"/>
</dbReference>
<protein>
    <submittedName>
        <fullName evidence="1 2">Uncharacterized protein</fullName>
    </submittedName>
</protein>
<dbReference type="VEuPathDB" id="VectorBase:ISCW019351"/>
<accession>B7PU70</accession>
<dbReference type="VEuPathDB" id="VectorBase:ISCI019351"/>
<dbReference type="InParanoid" id="B7PU70"/>
<dbReference type="EMBL" id="DS791007">
    <property type="protein sequence ID" value="EEC10142.1"/>
    <property type="molecule type" value="Genomic_DNA"/>
</dbReference>
<dbReference type="OrthoDB" id="5799458at2759"/>
<evidence type="ECO:0000313" key="2">
    <source>
        <dbReference type="EnsemblMetazoa" id="ISCW019351-PA"/>
    </source>
</evidence>
<organism>
    <name type="scientific">Ixodes scapularis</name>
    <name type="common">Black-legged tick</name>
    <name type="synonym">Deer tick</name>
    <dbReference type="NCBI Taxonomy" id="6945"/>
    <lineage>
        <taxon>Eukaryota</taxon>
        <taxon>Metazoa</taxon>
        <taxon>Ecdysozoa</taxon>
        <taxon>Arthropoda</taxon>
        <taxon>Chelicerata</taxon>
        <taxon>Arachnida</taxon>
        <taxon>Acari</taxon>
        <taxon>Parasitiformes</taxon>
        <taxon>Ixodida</taxon>
        <taxon>Ixodoidea</taxon>
        <taxon>Ixodidae</taxon>
        <taxon>Ixodinae</taxon>
        <taxon>Ixodes</taxon>
    </lineage>
</organism>
<dbReference type="HOGENOM" id="CLU_2136215_0_0_1"/>
<dbReference type="PaxDb" id="6945-B7PU70"/>
<reference evidence="1 3" key="1">
    <citation type="submission" date="2008-03" db="EMBL/GenBank/DDBJ databases">
        <title>Annotation of Ixodes scapularis.</title>
        <authorList>
            <consortium name="Ixodes scapularis Genome Project Consortium"/>
            <person name="Caler E."/>
            <person name="Hannick L.I."/>
            <person name="Bidwell S."/>
            <person name="Joardar V."/>
            <person name="Thiagarajan M."/>
            <person name="Amedeo P."/>
            <person name="Galinsky K.J."/>
            <person name="Schobel S."/>
            <person name="Inman J."/>
            <person name="Hostetler J."/>
            <person name="Miller J."/>
            <person name="Hammond M."/>
            <person name="Megy K."/>
            <person name="Lawson D."/>
            <person name="Kodira C."/>
            <person name="Sutton G."/>
            <person name="Meyer J."/>
            <person name="Hill C.A."/>
            <person name="Birren B."/>
            <person name="Nene V."/>
            <person name="Collins F."/>
            <person name="Alarcon-Chaidez F."/>
            <person name="Wikel S."/>
            <person name="Strausberg R."/>
        </authorList>
    </citation>
    <scope>NUCLEOTIDE SEQUENCE [LARGE SCALE GENOMIC DNA]</scope>
    <source>
        <strain evidence="3">Wikel</strain>
        <strain evidence="1">Wikel colony</strain>
    </source>
</reference>
<dbReference type="VEuPathDB" id="VectorBase:ISCP_019648"/>
<sequence>MERLESELQHKDEVAKLKQRQASSGPLAAEVGTGGGLLGLVSFLLWWCKTDSLLRDLYVENARLLRSLQWAEDGRRRAEHNSARLQYKCRVLSKLLTDVTRAAVDGNSRVACA</sequence>
<dbReference type="AlphaFoldDB" id="B7PU70"/>
<reference evidence="2" key="2">
    <citation type="submission" date="2020-05" db="UniProtKB">
        <authorList>
            <consortium name="EnsemblMetazoa"/>
        </authorList>
    </citation>
    <scope>IDENTIFICATION</scope>
    <source>
        <strain evidence="2">wikel</strain>
    </source>
</reference>
<proteinExistence type="predicted"/>
<keyword evidence="3" id="KW-1185">Reference proteome</keyword>
<evidence type="ECO:0000313" key="3">
    <source>
        <dbReference type="Proteomes" id="UP000001555"/>
    </source>
</evidence>
<gene>
    <name evidence="1" type="ORF">IscW_ISCW019351</name>
</gene>